<reference evidence="1" key="1">
    <citation type="submission" date="2022-07" db="EMBL/GenBank/DDBJ databases">
        <title>Genome Sequence of Leucocoprinus birnbaumii.</title>
        <authorList>
            <person name="Buettner E."/>
        </authorList>
    </citation>
    <scope>NUCLEOTIDE SEQUENCE</scope>
    <source>
        <strain evidence="1">VT141</strain>
    </source>
</reference>
<dbReference type="Proteomes" id="UP001213000">
    <property type="component" value="Unassembled WGS sequence"/>
</dbReference>
<dbReference type="EMBL" id="JANIEX010000480">
    <property type="protein sequence ID" value="KAJ3566540.1"/>
    <property type="molecule type" value="Genomic_DNA"/>
</dbReference>
<evidence type="ECO:0000313" key="1">
    <source>
        <dbReference type="EMBL" id="KAJ3566540.1"/>
    </source>
</evidence>
<keyword evidence="2" id="KW-1185">Reference proteome</keyword>
<dbReference type="AlphaFoldDB" id="A0AAD5YT86"/>
<protein>
    <submittedName>
        <fullName evidence="1">Uncharacterized protein</fullName>
    </submittedName>
</protein>
<sequence>MTILLLSREEAVQKRIKELGTLLAGAYEVTNRETLPLNQKMASFIKRALSCLVREEIVRTVIKDGLVDMAPLHQEIDQLFADLGSLKSHWCFAKYDLNRLGRSQRCHAPS</sequence>
<evidence type="ECO:0000313" key="2">
    <source>
        <dbReference type="Proteomes" id="UP001213000"/>
    </source>
</evidence>
<comment type="caution">
    <text evidence="1">The sequence shown here is derived from an EMBL/GenBank/DDBJ whole genome shotgun (WGS) entry which is preliminary data.</text>
</comment>
<name>A0AAD5YT86_9AGAR</name>
<organism evidence="1 2">
    <name type="scientific">Leucocoprinus birnbaumii</name>
    <dbReference type="NCBI Taxonomy" id="56174"/>
    <lineage>
        <taxon>Eukaryota</taxon>
        <taxon>Fungi</taxon>
        <taxon>Dikarya</taxon>
        <taxon>Basidiomycota</taxon>
        <taxon>Agaricomycotina</taxon>
        <taxon>Agaricomycetes</taxon>
        <taxon>Agaricomycetidae</taxon>
        <taxon>Agaricales</taxon>
        <taxon>Agaricineae</taxon>
        <taxon>Agaricaceae</taxon>
        <taxon>Leucocoprinus</taxon>
    </lineage>
</organism>
<accession>A0AAD5YT86</accession>
<gene>
    <name evidence="1" type="ORF">NP233_g6944</name>
</gene>
<proteinExistence type="predicted"/>